<evidence type="ECO:0000313" key="2">
    <source>
        <dbReference type="EMBL" id="MDG3014876.1"/>
    </source>
</evidence>
<dbReference type="AlphaFoldDB" id="A0A9X4M0D5"/>
<evidence type="ECO:0000313" key="3">
    <source>
        <dbReference type="Proteomes" id="UP001152755"/>
    </source>
</evidence>
<gene>
    <name evidence="2" type="ORF">NVS88_09935</name>
</gene>
<feature type="transmembrane region" description="Helical" evidence="1">
    <location>
        <begin position="249"/>
        <end position="266"/>
    </location>
</feature>
<dbReference type="Proteomes" id="UP001152755">
    <property type="component" value="Unassembled WGS sequence"/>
</dbReference>
<sequence length="443" mass="46867">MVDEGRSTALDEDERAELERLRAQAATPRSRARGLRWTACGVLLVIFGMLVLGSVAARFVRSQVLDTDRYVATVTPLASDPAVQAELADKITSTVLDHVDVRAMTADAVGALTENAPGLANRPLASAALSSLPAMAASGAQSLIHQTVTTLVTSSEFEQMWVEANRAAHKNLVAVVTGDQGAALQVDKKGTVSVNLKAILSTVKERLDQRGLTFVDRLPEVNAQFVIFQSADVIKAQHGVRLLDRLADWLPWIALAVAAGAVWVAPGGRRLRALALVGVSGTLAMLLLAIGLALGRAVYLHDVPPTVLSPDAARAIIDAVLAPLRTLLRAVLAVALVIAIVGYLAGPSRSARAVRSGFGRAVDRVRRPGPDHTPNAVESFVGAYLTPLRLVVVGAAVLTIAFWRYPTGMVVVWTVIVAVLLLLALELVGRPARTVPARDTPAT</sequence>
<keyword evidence="1" id="KW-0812">Transmembrane</keyword>
<feature type="transmembrane region" description="Helical" evidence="1">
    <location>
        <begin position="409"/>
        <end position="428"/>
    </location>
</feature>
<dbReference type="RefSeq" id="WP_277834083.1">
    <property type="nucleotide sequence ID" value="NZ_JAAIVF010000005.1"/>
</dbReference>
<keyword evidence="1" id="KW-0472">Membrane</keyword>
<feature type="transmembrane region" description="Helical" evidence="1">
    <location>
        <begin position="381"/>
        <end position="403"/>
    </location>
</feature>
<reference evidence="2" key="1">
    <citation type="submission" date="2022-08" db="EMBL/GenBank/DDBJ databases">
        <title>Genome analysis of Corynebacteriales strain.</title>
        <authorList>
            <person name="Lee S.D."/>
        </authorList>
    </citation>
    <scope>NUCLEOTIDE SEQUENCE</scope>
    <source>
        <strain evidence="2">D3-21</strain>
    </source>
</reference>
<organism evidence="2 3">
    <name type="scientific">Speluncibacter jeojiensis</name>
    <dbReference type="NCBI Taxonomy" id="2710754"/>
    <lineage>
        <taxon>Bacteria</taxon>
        <taxon>Bacillati</taxon>
        <taxon>Actinomycetota</taxon>
        <taxon>Actinomycetes</taxon>
        <taxon>Mycobacteriales</taxon>
        <taxon>Speluncibacteraceae</taxon>
        <taxon>Speluncibacter</taxon>
    </lineage>
</organism>
<accession>A0A9X4M0D5</accession>
<dbReference type="EMBL" id="JANRHA010000005">
    <property type="protein sequence ID" value="MDG3014876.1"/>
    <property type="molecule type" value="Genomic_DNA"/>
</dbReference>
<keyword evidence="1" id="KW-1133">Transmembrane helix</keyword>
<protein>
    <recommendedName>
        <fullName evidence="4">Integral membrane protein</fullName>
    </recommendedName>
</protein>
<feature type="transmembrane region" description="Helical" evidence="1">
    <location>
        <begin position="273"/>
        <end position="299"/>
    </location>
</feature>
<comment type="caution">
    <text evidence="2">The sequence shown here is derived from an EMBL/GenBank/DDBJ whole genome shotgun (WGS) entry which is preliminary data.</text>
</comment>
<evidence type="ECO:0000256" key="1">
    <source>
        <dbReference type="SAM" id="Phobius"/>
    </source>
</evidence>
<evidence type="ECO:0008006" key="4">
    <source>
        <dbReference type="Google" id="ProtNLM"/>
    </source>
</evidence>
<feature type="transmembrane region" description="Helical" evidence="1">
    <location>
        <begin position="327"/>
        <end position="346"/>
    </location>
</feature>
<name>A0A9X4M0D5_9ACTN</name>
<proteinExistence type="predicted"/>
<keyword evidence="3" id="KW-1185">Reference proteome</keyword>
<feature type="transmembrane region" description="Helical" evidence="1">
    <location>
        <begin position="37"/>
        <end position="60"/>
    </location>
</feature>